<proteinExistence type="predicted"/>
<dbReference type="EMBL" id="VIVN01000008">
    <property type="protein sequence ID" value="TWD98947.1"/>
    <property type="molecule type" value="Genomic_DNA"/>
</dbReference>
<name>A0A561D6S2_9BACI</name>
<organism evidence="1 2">
    <name type="scientific">Neobacillus bataviensis</name>
    <dbReference type="NCBI Taxonomy" id="220685"/>
    <lineage>
        <taxon>Bacteria</taxon>
        <taxon>Bacillati</taxon>
        <taxon>Bacillota</taxon>
        <taxon>Bacilli</taxon>
        <taxon>Bacillales</taxon>
        <taxon>Bacillaceae</taxon>
        <taxon>Neobacillus</taxon>
    </lineage>
</organism>
<evidence type="ECO:0000313" key="2">
    <source>
        <dbReference type="Proteomes" id="UP000319671"/>
    </source>
</evidence>
<keyword evidence="2" id="KW-1185">Reference proteome</keyword>
<comment type="caution">
    <text evidence="1">The sequence shown here is derived from an EMBL/GenBank/DDBJ whole genome shotgun (WGS) entry which is preliminary data.</text>
</comment>
<evidence type="ECO:0000313" key="1">
    <source>
        <dbReference type="EMBL" id="TWD98947.1"/>
    </source>
</evidence>
<dbReference type="AlphaFoldDB" id="A0A561D6S2"/>
<gene>
    <name evidence="1" type="ORF">FB550_108204</name>
</gene>
<protein>
    <submittedName>
        <fullName evidence="1">Uncharacterized protein</fullName>
    </submittedName>
</protein>
<dbReference type="RefSeq" id="WP_176541136.1">
    <property type="nucleotide sequence ID" value="NZ_VIVN01000008.1"/>
</dbReference>
<reference evidence="1 2" key="1">
    <citation type="submission" date="2019-06" db="EMBL/GenBank/DDBJ databases">
        <title>Sorghum-associated microbial communities from plants grown in Nebraska, USA.</title>
        <authorList>
            <person name="Schachtman D."/>
        </authorList>
    </citation>
    <scope>NUCLEOTIDE SEQUENCE [LARGE SCALE GENOMIC DNA]</scope>
    <source>
        <strain evidence="1 2">2482</strain>
    </source>
</reference>
<dbReference type="Proteomes" id="UP000319671">
    <property type="component" value="Unassembled WGS sequence"/>
</dbReference>
<accession>A0A561D6S2</accession>
<sequence length="57" mass="7003">MNDQEQHRLFEDEKWEKETMKKLYGVEPEMTLQTARFATTENPLLTEYYQDRCNDEQ</sequence>